<proteinExistence type="predicted"/>
<evidence type="ECO:0000256" key="1">
    <source>
        <dbReference type="SAM" id="MobiDB-lite"/>
    </source>
</evidence>
<evidence type="ECO:0000313" key="2">
    <source>
        <dbReference type="EMBL" id="CZR58236.1"/>
    </source>
</evidence>
<dbReference type="AlphaFoldDB" id="A0A1L7WZM9"/>
<name>A0A1L7WZM9_9HELO</name>
<keyword evidence="3" id="KW-1185">Reference proteome</keyword>
<gene>
    <name evidence="2" type="ORF">PAC_08127</name>
</gene>
<feature type="compositionally biased region" description="Basic and acidic residues" evidence="1">
    <location>
        <begin position="58"/>
        <end position="68"/>
    </location>
</feature>
<evidence type="ECO:0000313" key="3">
    <source>
        <dbReference type="Proteomes" id="UP000184330"/>
    </source>
</evidence>
<organism evidence="2 3">
    <name type="scientific">Phialocephala subalpina</name>
    <dbReference type="NCBI Taxonomy" id="576137"/>
    <lineage>
        <taxon>Eukaryota</taxon>
        <taxon>Fungi</taxon>
        <taxon>Dikarya</taxon>
        <taxon>Ascomycota</taxon>
        <taxon>Pezizomycotina</taxon>
        <taxon>Leotiomycetes</taxon>
        <taxon>Helotiales</taxon>
        <taxon>Mollisiaceae</taxon>
        <taxon>Phialocephala</taxon>
        <taxon>Phialocephala fortinii species complex</taxon>
    </lineage>
</organism>
<reference evidence="2 3" key="1">
    <citation type="submission" date="2016-03" db="EMBL/GenBank/DDBJ databases">
        <authorList>
            <person name="Ploux O."/>
        </authorList>
    </citation>
    <scope>NUCLEOTIDE SEQUENCE [LARGE SCALE GENOMIC DNA]</scope>
    <source>
        <strain evidence="2 3">UAMH 11012</strain>
    </source>
</reference>
<sequence>MAISLAGGLERVPRTLHWFEADPAMLDRARMRFSDSPTVYLESSGKTTRSEAPNPISDEQRQGEERYY</sequence>
<protein>
    <submittedName>
        <fullName evidence="2">Uncharacterized protein</fullName>
    </submittedName>
</protein>
<dbReference type="OrthoDB" id="5401786at2759"/>
<feature type="region of interest" description="Disordered" evidence="1">
    <location>
        <begin position="40"/>
        <end position="68"/>
    </location>
</feature>
<dbReference type="EMBL" id="FJOG01000011">
    <property type="protein sequence ID" value="CZR58236.1"/>
    <property type="molecule type" value="Genomic_DNA"/>
</dbReference>
<dbReference type="Proteomes" id="UP000184330">
    <property type="component" value="Unassembled WGS sequence"/>
</dbReference>
<accession>A0A1L7WZM9</accession>